<dbReference type="EMBL" id="ML996216">
    <property type="protein sequence ID" value="KAF2730482.1"/>
    <property type="molecule type" value="Genomic_DNA"/>
</dbReference>
<dbReference type="Proteomes" id="UP000799444">
    <property type="component" value="Unassembled WGS sequence"/>
</dbReference>
<sequence>MLSTATLTGDFDAQTVLGRFEDDHHKSRVINAMLAFITGNPHSLVHRFAFGEGRVLDGALTPPADAVGTAVQLVKPLHGWWDSNIPHITVRLFFVNKNGWAVNTLQRRSALTGGSYVPWGHIGAVHLHWNGFERLVWRWDLQQPNIPNIESGVSCCI</sequence>
<protein>
    <submittedName>
        <fullName evidence="1">Uncharacterized protein</fullName>
    </submittedName>
</protein>
<organism evidence="1 2">
    <name type="scientific">Polyplosphaeria fusca</name>
    <dbReference type="NCBI Taxonomy" id="682080"/>
    <lineage>
        <taxon>Eukaryota</taxon>
        <taxon>Fungi</taxon>
        <taxon>Dikarya</taxon>
        <taxon>Ascomycota</taxon>
        <taxon>Pezizomycotina</taxon>
        <taxon>Dothideomycetes</taxon>
        <taxon>Pleosporomycetidae</taxon>
        <taxon>Pleosporales</taxon>
        <taxon>Tetraplosphaeriaceae</taxon>
        <taxon>Polyplosphaeria</taxon>
    </lineage>
</organism>
<gene>
    <name evidence="1" type="ORF">EJ04DRAFT_45205</name>
</gene>
<evidence type="ECO:0000313" key="2">
    <source>
        <dbReference type="Proteomes" id="UP000799444"/>
    </source>
</evidence>
<accession>A0A9P4UVY9</accession>
<dbReference type="AlphaFoldDB" id="A0A9P4UVY9"/>
<keyword evidence="2" id="KW-1185">Reference proteome</keyword>
<comment type="caution">
    <text evidence="1">The sequence shown here is derived from an EMBL/GenBank/DDBJ whole genome shotgun (WGS) entry which is preliminary data.</text>
</comment>
<evidence type="ECO:0000313" key="1">
    <source>
        <dbReference type="EMBL" id="KAF2730482.1"/>
    </source>
</evidence>
<reference evidence="1" key="1">
    <citation type="journal article" date="2020" name="Stud. Mycol.">
        <title>101 Dothideomycetes genomes: a test case for predicting lifestyles and emergence of pathogens.</title>
        <authorList>
            <person name="Haridas S."/>
            <person name="Albert R."/>
            <person name="Binder M."/>
            <person name="Bloem J."/>
            <person name="Labutti K."/>
            <person name="Salamov A."/>
            <person name="Andreopoulos B."/>
            <person name="Baker S."/>
            <person name="Barry K."/>
            <person name="Bills G."/>
            <person name="Bluhm B."/>
            <person name="Cannon C."/>
            <person name="Castanera R."/>
            <person name="Culley D."/>
            <person name="Daum C."/>
            <person name="Ezra D."/>
            <person name="Gonzalez J."/>
            <person name="Henrissat B."/>
            <person name="Kuo A."/>
            <person name="Liang C."/>
            <person name="Lipzen A."/>
            <person name="Lutzoni F."/>
            <person name="Magnuson J."/>
            <person name="Mondo S."/>
            <person name="Nolan M."/>
            <person name="Ohm R."/>
            <person name="Pangilinan J."/>
            <person name="Park H.-J."/>
            <person name="Ramirez L."/>
            <person name="Alfaro M."/>
            <person name="Sun H."/>
            <person name="Tritt A."/>
            <person name="Yoshinaga Y."/>
            <person name="Zwiers L.-H."/>
            <person name="Turgeon B."/>
            <person name="Goodwin S."/>
            <person name="Spatafora J."/>
            <person name="Crous P."/>
            <person name="Grigoriev I."/>
        </authorList>
    </citation>
    <scope>NUCLEOTIDE SEQUENCE</scope>
    <source>
        <strain evidence="1">CBS 125425</strain>
    </source>
</reference>
<proteinExistence type="predicted"/>
<name>A0A9P4UVY9_9PLEO</name>